<evidence type="ECO:0000313" key="9">
    <source>
        <dbReference type="EMBL" id="CAK7221673.1"/>
    </source>
</evidence>
<evidence type="ECO:0000256" key="3">
    <source>
        <dbReference type="ARBA" id="ARBA00022692"/>
    </source>
</evidence>
<comment type="subcellular location">
    <subcellularLocation>
        <location evidence="1">Membrane</location>
        <topology evidence="1">Multi-pass membrane protein</topology>
    </subcellularLocation>
</comment>
<keyword evidence="10" id="KW-1185">Reference proteome</keyword>
<comment type="caution">
    <text evidence="9">The sequence shown here is derived from an EMBL/GenBank/DDBJ whole genome shotgun (WGS) entry which is preliminary data.</text>
</comment>
<feature type="transmembrane region" description="Helical" evidence="7">
    <location>
        <begin position="143"/>
        <end position="165"/>
    </location>
</feature>
<proteinExistence type="predicted"/>
<dbReference type="Proteomes" id="UP001642405">
    <property type="component" value="Unassembled WGS sequence"/>
</dbReference>
<evidence type="ECO:0000256" key="2">
    <source>
        <dbReference type="ARBA" id="ARBA00022448"/>
    </source>
</evidence>
<feature type="transmembrane region" description="Helical" evidence="7">
    <location>
        <begin position="458"/>
        <end position="483"/>
    </location>
</feature>
<keyword evidence="3 7" id="KW-0812">Transmembrane</keyword>
<feature type="compositionally biased region" description="Low complexity" evidence="6">
    <location>
        <begin position="620"/>
        <end position="653"/>
    </location>
</feature>
<accession>A0ABP0BPY2</accession>
<dbReference type="CDD" id="cd17330">
    <property type="entry name" value="MFS_SLC46_TetA_like"/>
    <property type="match status" value="1"/>
</dbReference>
<feature type="region of interest" description="Disordered" evidence="6">
    <location>
        <begin position="564"/>
        <end position="597"/>
    </location>
</feature>
<protein>
    <recommendedName>
        <fullName evidence="8">Major facilitator superfamily (MFS) profile domain-containing protein</fullName>
    </recommendedName>
</protein>
<dbReference type="PANTHER" id="PTHR23504">
    <property type="entry name" value="MAJOR FACILITATOR SUPERFAMILY DOMAIN-CONTAINING PROTEIN 10"/>
    <property type="match status" value="1"/>
</dbReference>
<dbReference type="InterPro" id="IPR011701">
    <property type="entry name" value="MFS"/>
</dbReference>
<evidence type="ECO:0000256" key="5">
    <source>
        <dbReference type="ARBA" id="ARBA00023136"/>
    </source>
</evidence>
<gene>
    <name evidence="9" type="ORF">SCUCBS95973_004578</name>
</gene>
<dbReference type="InterPro" id="IPR020846">
    <property type="entry name" value="MFS_dom"/>
</dbReference>
<feature type="transmembrane region" description="Helical" evidence="7">
    <location>
        <begin position="495"/>
        <end position="520"/>
    </location>
</feature>
<dbReference type="PANTHER" id="PTHR23504:SF8">
    <property type="entry name" value="TRANSPORTER, PUTATIVE (AFU_ORTHOLOGUE AFUA_1G03730)-RELATED"/>
    <property type="match status" value="1"/>
</dbReference>
<feature type="region of interest" description="Disordered" evidence="6">
    <location>
        <begin position="616"/>
        <end position="782"/>
    </location>
</feature>
<evidence type="ECO:0000259" key="8">
    <source>
        <dbReference type="PROSITE" id="PS50850"/>
    </source>
</evidence>
<feature type="compositionally biased region" description="Acidic residues" evidence="6">
    <location>
        <begin position="708"/>
        <end position="717"/>
    </location>
</feature>
<keyword evidence="5 7" id="KW-0472">Membrane</keyword>
<sequence length="782" mass="84488">MVREKKRGPKLPVQQLIILAVVRFAEPLALTSVFPYLPEMIKSFGVPKEEVAKWAGMTSAVFSISQSLTAVPWGWTSDTMGRKPTIIIGLICTMICFIFWGSSTSLFMAIAVRGIQGASNGNVGTIRTMVAEMVPQRALQPRAFSIMPMVWSIGAVFGPSFGGLFARPAEQFPSLFGKLTLFKTYPFLLPNLIACIVFVFSTLSAFLFLEETLETKKHKTDWGIELGERITRIFRGGKPSKRSIMRARARARAQARAEDRTRRLSFIDDEASAPLLSSAALESEADLTLGGSKPATSVDESNQLARVAAAAVSSGAAEVLGDPRSGATTASIPGRSNSIFSYQTSMALLCYTLLALHSVAYDQVLPVFLNYPYEKHDASNTHLPFKFSGGFGLSSGRIGTIFTVNALITGFAQFTAFPPLCTRYGPLRLFRYSSILLPFVYILTPYSTLFEDARLRYAAFMAAFILKGVFSIVTFPCVTIILTNSAPSVSVLGTLNGYATLVSGIGRAAGPAMTGAAFSWGLQHGYIITGWAFLAVVAFLGAISTFFLGEGDGIEVPTEVAGGEEELEEDQFDRESGHLSYDYDTTDDDDDGFDDDDNYEEAVLRDVDRDDDEYFINGVTSRPQSSSTARPRSRATASHSRTSSRQWSTTTGTESPLPAPTASRFNNTLQDGTVSTASDLALSPGQSRRGPTLPKLQAPIISSLREPEDPESDDPDAEAAVAAADGLGLGLPLNDSAPPSPVRTRRFRSVSSVSRRGREDTNAPAVLMSPVVPSTNSAEREE</sequence>
<feature type="compositionally biased region" description="Acidic residues" evidence="6">
    <location>
        <begin position="584"/>
        <end position="597"/>
    </location>
</feature>
<dbReference type="Gene3D" id="1.20.1250.20">
    <property type="entry name" value="MFS general substrate transporter like domains"/>
    <property type="match status" value="1"/>
</dbReference>
<reference evidence="9 10" key="1">
    <citation type="submission" date="2024-01" db="EMBL/GenBank/DDBJ databases">
        <authorList>
            <person name="Allen C."/>
            <person name="Tagirdzhanova G."/>
        </authorList>
    </citation>
    <scope>NUCLEOTIDE SEQUENCE [LARGE SCALE GENOMIC DNA]</scope>
</reference>
<organism evidence="9 10">
    <name type="scientific">Sporothrix curviconia</name>
    <dbReference type="NCBI Taxonomy" id="1260050"/>
    <lineage>
        <taxon>Eukaryota</taxon>
        <taxon>Fungi</taxon>
        <taxon>Dikarya</taxon>
        <taxon>Ascomycota</taxon>
        <taxon>Pezizomycotina</taxon>
        <taxon>Sordariomycetes</taxon>
        <taxon>Sordariomycetidae</taxon>
        <taxon>Ophiostomatales</taxon>
        <taxon>Ophiostomataceae</taxon>
        <taxon>Sporothrix</taxon>
    </lineage>
</organism>
<dbReference type="Pfam" id="PF07690">
    <property type="entry name" value="MFS_1"/>
    <property type="match status" value="2"/>
</dbReference>
<keyword evidence="2" id="KW-0813">Transport</keyword>
<feature type="compositionally biased region" description="Polar residues" evidence="6">
    <location>
        <begin position="663"/>
        <end position="678"/>
    </location>
</feature>
<dbReference type="PROSITE" id="PS50850">
    <property type="entry name" value="MFS"/>
    <property type="match status" value="1"/>
</dbReference>
<name>A0ABP0BPY2_9PEZI</name>
<feature type="transmembrane region" description="Helical" evidence="7">
    <location>
        <begin position="398"/>
        <end position="417"/>
    </location>
</feature>
<evidence type="ECO:0000313" key="10">
    <source>
        <dbReference type="Proteomes" id="UP001642405"/>
    </source>
</evidence>
<evidence type="ECO:0000256" key="1">
    <source>
        <dbReference type="ARBA" id="ARBA00004141"/>
    </source>
</evidence>
<feature type="transmembrane region" description="Helical" evidence="7">
    <location>
        <begin position="429"/>
        <end position="446"/>
    </location>
</feature>
<dbReference type="InterPro" id="IPR036259">
    <property type="entry name" value="MFS_trans_sf"/>
</dbReference>
<feature type="compositionally biased region" description="Low complexity" evidence="6">
    <location>
        <begin position="718"/>
        <end position="735"/>
    </location>
</feature>
<feature type="compositionally biased region" description="Polar residues" evidence="6">
    <location>
        <begin position="772"/>
        <end position="782"/>
    </location>
</feature>
<feature type="domain" description="Major facilitator superfamily (MFS) profile" evidence="8">
    <location>
        <begin position="15"/>
        <end position="553"/>
    </location>
</feature>
<feature type="transmembrane region" description="Helical" evidence="7">
    <location>
        <begin position="526"/>
        <end position="548"/>
    </location>
</feature>
<evidence type="ECO:0000256" key="4">
    <source>
        <dbReference type="ARBA" id="ARBA00022989"/>
    </source>
</evidence>
<evidence type="ECO:0000256" key="7">
    <source>
        <dbReference type="SAM" id="Phobius"/>
    </source>
</evidence>
<dbReference type="EMBL" id="CAWUHB010000023">
    <property type="protein sequence ID" value="CAK7221673.1"/>
    <property type="molecule type" value="Genomic_DNA"/>
</dbReference>
<feature type="transmembrane region" description="Helical" evidence="7">
    <location>
        <begin position="86"/>
        <end position="112"/>
    </location>
</feature>
<evidence type="ECO:0000256" key="6">
    <source>
        <dbReference type="SAM" id="MobiDB-lite"/>
    </source>
</evidence>
<dbReference type="SUPFAM" id="SSF103473">
    <property type="entry name" value="MFS general substrate transporter"/>
    <property type="match status" value="1"/>
</dbReference>
<feature type="transmembrane region" description="Helical" evidence="7">
    <location>
        <begin position="185"/>
        <end position="209"/>
    </location>
</feature>
<keyword evidence="4 7" id="KW-1133">Transmembrane helix</keyword>
<feature type="transmembrane region" description="Helical" evidence="7">
    <location>
        <begin position="339"/>
        <end position="361"/>
    </location>
</feature>